<comment type="caution">
    <text evidence="1">The sequence shown here is derived from an EMBL/GenBank/DDBJ whole genome shotgun (WGS) entry which is preliminary data.</text>
</comment>
<accession>A0ACB9IMW1</accession>
<sequence>MDLLFVKKQNICAILNAVDPKSEGFVPMLNFLANSNVRFAISHNLPIFEATIRQFWATAARVSTNNVEYIRATVYNQEVLFSEATIREVLQFDDNHEAPMEFSSFYIKERSRRTGHPDEFKSGQITKTFLAPHWRYIVHVFIHCISIRKGGFDSANAMVASAILGLIKWRDYNFSGLVFKQLIENLTGRVRDKFLVYPRFLHMIINHILPRLQHEGLVLVLDHMIAKTFSYMKSSSSRSNRIVVDIPLFGHVIGEVEPVVPDIDPDEVIDSSSSEEE</sequence>
<reference evidence="2" key="1">
    <citation type="journal article" date="2022" name="Mol. Ecol. Resour.">
        <title>The genomes of chicory, endive, great burdock and yacon provide insights into Asteraceae palaeo-polyploidization history and plant inulin production.</title>
        <authorList>
            <person name="Fan W."/>
            <person name="Wang S."/>
            <person name="Wang H."/>
            <person name="Wang A."/>
            <person name="Jiang F."/>
            <person name="Liu H."/>
            <person name="Zhao H."/>
            <person name="Xu D."/>
            <person name="Zhang Y."/>
        </authorList>
    </citation>
    <scope>NUCLEOTIDE SEQUENCE [LARGE SCALE GENOMIC DNA]</scope>
    <source>
        <strain evidence="2">cv. Yunnan</strain>
    </source>
</reference>
<evidence type="ECO:0000313" key="1">
    <source>
        <dbReference type="EMBL" id="KAI3808816.1"/>
    </source>
</evidence>
<dbReference type="EMBL" id="CM042025">
    <property type="protein sequence ID" value="KAI3808816.1"/>
    <property type="molecule type" value="Genomic_DNA"/>
</dbReference>
<protein>
    <submittedName>
        <fullName evidence="1">Uncharacterized protein</fullName>
    </submittedName>
</protein>
<evidence type="ECO:0000313" key="2">
    <source>
        <dbReference type="Proteomes" id="UP001056120"/>
    </source>
</evidence>
<proteinExistence type="predicted"/>
<organism evidence="1 2">
    <name type="scientific">Smallanthus sonchifolius</name>
    <dbReference type="NCBI Taxonomy" id="185202"/>
    <lineage>
        <taxon>Eukaryota</taxon>
        <taxon>Viridiplantae</taxon>
        <taxon>Streptophyta</taxon>
        <taxon>Embryophyta</taxon>
        <taxon>Tracheophyta</taxon>
        <taxon>Spermatophyta</taxon>
        <taxon>Magnoliopsida</taxon>
        <taxon>eudicotyledons</taxon>
        <taxon>Gunneridae</taxon>
        <taxon>Pentapetalae</taxon>
        <taxon>asterids</taxon>
        <taxon>campanulids</taxon>
        <taxon>Asterales</taxon>
        <taxon>Asteraceae</taxon>
        <taxon>Asteroideae</taxon>
        <taxon>Heliantheae alliance</taxon>
        <taxon>Millerieae</taxon>
        <taxon>Smallanthus</taxon>
    </lineage>
</organism>
<keyword evidence="2" id="KW-1185">Reference proteome</keyword>
<name>A0ACB9IMW1_9ASTR</name>
<dbReference type="Proteomes" id="UP001056120">
    <property type="component" value="Linkage Group LG08"/>
</dbReference>
<gene>
    <name evidence="1" type="ORF">L1987_24777</name>
</gene>
<reference evidence="1 2" key="2">
    <citation type="journal article" date="2022" name="Mol. Ecol. Resour.">
        <title>The genomes of chicory, endive, great burdock and yacon provide insights into Asteraceae paleo-polyploidization history and plant inulin production.</title>
        <authorList>
            <person name="Fan W."/>
            <person name="Wang S."/>
            <person name="Wang H."/>
            <person name="Wang A."/>
            <person name="Jiang F."/>
            <person name="Liu H."/>
            <person name="Zhao H."/>
            <person name="Xu D."/>
            <person name="Zhang Y."/>
        </authorList>
    </citation>
    <scope>NUCLEOTIDE SEQUENCE [LARGE SCALE GENOMIC DNA]</scope>
    <source>
        <strain evidence="2">cv. Yunnan</strain>
        <tissue evidence="1">Leaves</tissue>
    </source>
</reference>